<dbReference type="NCBIfam" id="TIGR02669">
    <property type="entry name" value="SpoIID_LytB"/>
    <property type="match status" value="1"/>
</dbReference>
<dbReference type="Pfam" id="PF13174">
    <property type="entry name" value="TPR_6"/>
    <property type="match status" value="2"/>
</dbReference>
<comment type="caution">
    <text evidence="3">The sequence shown here is derived from an EMBL/GenBank/DDBJ whole genome shotgun (WGS) entry which is preliminary data.</text>
</comment>
<accession>A0A7C0U4W2</accession>
<evidence type="ECO:0000313" key="3">
    <source>
        <dbReference type="EMBL" id="HDD45465.1"/>
    </source>
</evidence>
<dbReference type="InterPro" id="IPR013486">
    <property type="entry name" value="SpoIID/LytB"/>
</dbReference>
<dbReference type="Proteomes" id="UP000886289">
    <property type="component" value="Unassembled WGS sequence"/>
</dbReference>
<dbReference type="InterPro" id="IPR013693">
    <property type="entry name" value="SpoIID/LytB_N"/>
</dbReference>
<dbReference type="SUPFAM" id="SSF48452">
    <property type="entry name" value="TPR-like"/>
    <property type="match status" value="1"/>
</dbReference>
<feature type="chain" id="PRO_5028153560" evidence="1">
    <location>
        <begin position="21"/>
        <end position="505"/>
    </location>
</feature>
<dbReference type="Pfam" id="PF08486">
    <property type="entry name" value="SpoIID"/>
    <property type="match status" value="1"/>
</dbReference>
<feature type="domain" description="Sporulation stage II protein D amidase enhancer LytB N-terminal" evidence="2">
    <location>
        <begin position="246"/>
        <end position="335"/>
    </location>
</feature>
<dbReference type="InterPro" id="IPR011990">
    <property type="entry name" value="TPR-like_helical_dom_sf"/>
</dbReference>
<gene>
    <name evidence="3" type="ORF">ENG63_11525</name>
</gene>
<keyword evidence="1" id="KW-0732">Signal</keyword>
<feature type="signal peptide" evidence="1">
    <location>
        <begin position="1"/>
        <end position="20"/>
    </location>
</feature>
<dbReference type="EMBL" id="DRBS01000429">
    <property type="protein sequence ID" value="HDD45465.1"/>
    <property type="molecule type" value="Genomic_DNA"/>
</dbReference>
<protein>
    <submittedName>
        <fullName evidence="3">SpoIID/LytB domain-containing protein</fullName>
    </submittedName>
</protein>
<evidence type="ECO:0000256" key="1">
    <source>
        <dbReference type="SAM" id="SignalP"/>
    </source>
</evidence>
<dbReference type="Gene3D" id="1.25.40.10">
    <property type="entry name" value="Tetratricopeptide repeat domain"/>
    <property type="match status" value="1"/>
</dbReference>
<dbReference type="AlphaFoldDB" id="A0A7C0U4W2"/>
<proteinExistence type="predicted"/>
<organism evidence="3">
    <name type="scientific">Desulfofervidus auxilii</name>
    <dbReference type="NCBI Taxonomy" id="1621989"/>
    <lineage>
        <taxon>Bacteria</taxon>
        <taxon>Pseudomonadati</taxon>
        <taxon>Thermodesulfobacteriota</taxon>
        <taxon>Candidatus Desulfofervidia</taxon>
        <taxon>Candidatus Desulfofervidales</taxon>
        <taxon>Candidatus Desulfofervidaceae</taxon>
        <taxon>Candidatus Desulfofervidus</taxon>
    </lineage>
</organism>
<reference evidence="3" key="1">
    <citation type="journal article" date="2020" name="mSystems">
        <title>Genome- and Community-Level Interaction Insights into Carbon Utilization and Element Cycling Functions of Hydrothermarchaeota in Hydrothermal Sediment.</title>
        <authorList>
            <person name="Zhou Z."/>
            <person name="Liu Y."/>
            <person name="Xu W."/>
            <person name="Pan J."/>
            <person name="Luo Z.H."/>
            <person name="Li M."/>
        </authorList>
    </citation>
    <scope>NUCLEOTIDE SEQUENCE [LARGE SCALE GENOMIC DNA]</scope>
    <source>
        <strain evidence="3">HyVt-233</strain>
    </source>
</reference>
<name>A0A7C0U4W2_DESA2</name>
<sequence>MVKRAIFIFILILLPTITLAQEDTLSAERLAQWNINYASYLIDVGKYLEALDAYNTAYEVTAYRQTKLKALLYKANLLATFLDAEEEALNIYEKIIKEYPEGEEIALYRKGLLLFETRRFKDAVMTLELYLKKYPQGRFRFQTEVLLEKAKKAIAPPIPKIKRPEVRVLIHRKTKEVKIRGKNLSINNHPFLKNEIICYLKNGKIHIKNTNFFSKSININAETPLEVIVKGKRKKLRGRIFIKIKENNLMVLNIVDIESYLLSVVPSESWPSWPLETLKAQAVAARTYALYQVLHRKNWDYDLVDYEGDQAYGGVDRETDRTTQAVRETEGLVLVEKGRPILAMYTANSGGYTASAKSIFKLYKSYLIAHPDPPSLKGKMAYWEKEFKVDQVENALRRIGLKIKGLKDIVPVEKGPSGRIIKIKIIADKGNGIFRTRTTLRRALKLPEILFSIKKFGNTFVFEGHGWGHGVGYSQWGAAELGKKGKSFKEILLFYYPNTLLKKLW</sequence>
<dbReference type="GO" id="GO:0030435">
    <property type="term" value="P:sporulation resulting in formation of a cellular spore"/>
    <property type="evidence" value="ECO:0007669"/>
    <property type="project" value="InterPro"/>
</dbReference>
<dbReference type="InterPro" id="IPR019734">
    <property type="entry name" value="TPR_rpt"/>
</dbReference>
<evidence type="ECO:0000259" key="2">
    <source>
        <dbReference type="Pfam" id="PF08486"/>
    </source>
</evidence>